<dbReference type="NCBIfam" id="NF006591">
    <property type="entry name" value="PRK09124.1"/>
    <property type="match status" value="1"/>
</dbReference>
<dbReference type="InterPro" id="IPR029035">
    <property type="entry name" value="DHS-like_NAD/FAD-binding_dom"/>
</dbReference>
<dbReference type="Pfam" id="PF02775">
    <property type="entry name" value="TPP_enzyme_C"/>
    <property type="match status" value="1"/>
</dbReference>
<dbReference type="GO" id="GO:0030976">
    <property type="term" value="F:thiamine pyrophosphate binding"/>
    <property type="evidence" value="ECO:0007669"/>
    <property type="project" value="InterPro"/>
</dbReference>
<dbReference type="Pfam" id="PF00205">
    <property type="entry name" value="TPP_enzyme_M"/>
    <property type="match status" value="1"/>
</dbReference>
<evidence type="ECO:0000256" key="1">
    <source>
        <dbReference type="ARBA" id="ARBA00007812"/>
    </source>
</evidence>
<dbReference type="SUPFAM" id="SSF52518">
    <property type="entry name" value="Thiamin diphosphate-binding fold (THDP-binding)"/>
    <property type="match status" value="2"/>
</dbReference>
<gene>
    <name evidence="7" type="primary">poxB</name>
    <name evidence="7" type="ORF">GB864_04655</name>
</gene>
<dbReference type="InterPro" id="IPR029061">
    <property type="entry name" value="THDP-binding"/>
</dbReference>
<name>A0A6I4NXI1_9MICO</name>
<comment type="caution">
    <text evidence="7">The sequence shown here is derived from an EMBL/GenBank/DDBJ whole genome shotgun (WGS) entry which is preliminary data.</text>
</comment>
<dbReference type="InterPro" id="IPR047210">
    <property type="entry name" value="TPP_PYR_POXB-like"/>
</dbReference>
<comment type="similarity">
    <text evidence="1 3">Belongs to the TPP enzyme family.</text>
</comment>
<dbReference type="EC" id="1.2.5.1" evidence="7"/>
<organism evidence="7 8">
    <name type="scientific">Agromyces seonyuensis</name>
    <dbReference type="NCBI Taxonomy" id="2662446"/>
    <lineage>
        <taxon>Bacteria</taxon>
        <taxon>Bacillati</taxon>
        <taxon>Actinomycetota</taxon>
        <taxon>Actinomycetes</taxon>
        <taxon>Micrococcales</taxon>
        <taxon>Microbacteriaceae</taxon>
        <taxon>Agromyces</taxon>
    </lineage>
</organism>
<dbReference type="InterPro" id="IPR011766">
    <property type="entry name" value="TPP_enzyme_TPP-bd"/>
</dbReference>
<dbReference type="PANTHER" id="PTHR42981:SF2">
    <property type="entry name" value="PYRUVATE DEHYDROGENASE [UBIQUINONE]"/>
    <property type="match status" value="1"/>
</dbReference>
<evidence type="ECO:0000259" key="5">
    <source>
        <dbReference type="Pfam" id="PF02775"/>
    </source>
</evidence>
<dbReference type="RefSeq" id="WP_160423183.1">
    <property type="nucleotide sequence ID" value="NZ_WSTA01000013.1"/>
</dbReference>
<evidence type="ECO:0000313" key="7">
    <source>
        <dbReference type="EMBL" id="MWB97842.1"/>
    </source>
</evidence>
<proteinExistence type="inferred from homology"/>
<dbReference type="Gene3D" id="3.40.50.1220">
    <property type="entry name" value="TPP-binding domain"/>
    <property type="match status" value="1"/>
</dbReference>
<dbReference type="PROSITE" id="PS00187">
    <property type="entry name" value="TPP_ENZYMES"/>
    <property type="match status" value="1"/>
</dbReference>
<dbReference type="Gene3D" id="3.40.50.970">
    <property type="match status" value="2"/>
</dbReference>
<protein>
    <submittedName>
        <fullName evidence="7">Ubiquinone-dependent pyruvate dehydrogenase</fullName>
        <ecNumber evidence="7">1.2.5.1</ecNumber>
    </submittedName>
</protein>
<dbReference type="InterPro" id="IPR000399">
    <property type="entry name" value="TPP-bd_CS"/>
</dbReference>
<dbReference type="InterPro" id="IPR012001">
    <property type="entry name" value="Thiamin_PyroP_enz_TPP-bd_dom"/>
</dbReference>
<keyword evidence="7" id="KW-0670">Pyruvate</keyword>
<dbReference type="CDD" id="cd07039">
    <property type="entry name" value="TPP_PYR_POX"/>
    <property type="match status" value="1"/>
</dbReference>
<dbReference type="GO" id="GO:0000287">
    <property type="term" value="F:magnesium ion binding"/>
    <property type="evidence" value="ECO:0007669"/>
    <property type="project" value="InterPro"/>
</dbReference>
<keyword evidence="8" id="KW-1185">Reference proteome</keyword>
<dbReference type="PANTHER" id="PTHR42981">
    <property type="entry name" value="PYRUVATE DEHYDROGENASE [UBIQUINONE]"/>
    <property type="match status" value="1"/>
</dbReference>
<dbReference type="CDD" id="cd02014">
    <property type="entry name" value="TPP_POX"/>
    <property type="match status" value="1"/>
</dbReference>
<feature type="domain" description="Thiamine pyrophosphate enzyme central" evidence="4">
    <location>
        <begin position="191"/>
        <end position="319"/>
    </location>
</feature>
<dbReference type="Proteomes" id="UP000438182">
    <property type="component" value="Unassembled WGS sequence"/>
</dbReference>
<sequence length="572" mass="60472">MSFTVAHLIADTLAACGVERVYGLPGDSLNGFTDALRRRPDIAWVHVRHEEAAAFAAAGEAALTGRLAVVAASCGPGNLHLVNGLFDAQRSRVPMLVIAAHIPSAEIGTGYFQETHPEELFRECSVYCELASTPEQFPQVLNIAVRTAVERQGVAVLVVPGDVLLARIAEPARIPPIRASESTARPSDREIASAAAALDAVDRVTILAGAGCAGAHDELVALAARLRAPIVHTLRGKDAVEADNPFDAGMTGLLGMPAGYHAMRRAEALLMVGSDFPYRDFYPEHATVIQIDDRGEQIGRRIAVDVPLVGTAKETLAALSASVAAKSDGSHLDAAIRAHAHDVHGLEHAAASGGSRRRIHPQFVARTIDELAADDAVLVPDVGTPVVWAARHLRMNGRRRLIGSFTHGSMANALPQAIGVQSAEPHRQVIALSGDGGLAMLLGELLTLRQSALPVNVVVFNNGALGFVELEMKASGFVNFGTDLDNPSFAAIAAAIGIHAERVDRPDLVRPAMRAAFAHEGPALVEVMTARQELSLPPHISFGQAEGFALYATRSVLSGRADELIDLARTNL</sequence>
<dbReference type="EMBL" id="WSTA01000013">
    <property type="protein sequence ID" value="MWB97842.1"/>
    <property type="molecule type" value="Genomic_DNA"/>
</dbReference>
<dbReference type="InterPro" id="IPR012000">
    <property type="entry name" value="Thiamin_PyroP_enz_cen_dom"/>
</dbReference>
<dbReference type="AlphaFoldDB" id="A0A6I4NXI1"/>
<dbReference type="GO" id="GO:0052737">
    <property type="term" value="F:pyruvate dehydrogenase (quinone) activity"/>
    <property type="evidence" value="ECO:0007669"/>
    <property type="project" value="UniProtKB-EC"/>
</dbReference>
<evidence type="ECO:0000256" key="2">
    <source>
        <dbReference type="ARBA" id="ARBA00023052"/>
    </source>
</evidence>
<dbReference type="InterPro" id="IPR047212">
    <property type="entry name" value="TPP_POXB-like"/>
</dbReference>
<accession>A0A6I4NXI1</accession>
<keyword evidence="7" id="KW-0830">Ubiquinone</keyword>
<evidence type="ECO:0000259" key="4">
    <source>
        <dbReference type="Pfam" id="PF00205"/>
    </source>
</evidence>
<evidence type="ECO:0000313" key="8">
    <source>
        <dbReference type="Proteomes" id="UP000438182"/>
    </source>
</evidence>
<evidence type="ECO:0000256" key="3">
    <source>
        <dbReference type="RuleBase" id="RU362132"/>
    </source>
</evidence>
<dbReference type="InterPro" id="IPR047211">
    <property type="entry name" value="POXB-like"/>
</dbReference>
<keyword evidence="7" id="KW-0560">Oxidoreductase</keyword>
<keyword evidence="2 3" id="KW-0786">Thiamine pyrophosphate</keyword>
<dbReference type="Pfam" id="PF02776">
    <property type="entry name" value="TPP_enzyme_N"/>
    <property type="match status" value="1"/>
</dbReference>
<feature type="domain" description="Thiamine pyrophosphate enzyme TPP-binding" evidence="5">
    <location>
        <begin position="381"/>
        <end position="527"/>
    </location>
</feature>
<feature type="domain" description="Thiamine pyrophosphate enzyme N-terminal TPP-binding" evidence="6">
    <location>
        <begin position="4"/>
        <end position="115"/>
    </location>
</feature>
<evidence type="ECO:0000259" key="6">
    <source>
        <dbReference type="Pfam" id="PF02776"/>
    </source>
</evidence>
<dbReference type="SUPFAM" id="SSF52467">
    <property type="entry name" value="DHS-like NAD/FAD-binding domain"/>
    <property type="match status" value="1"/>
</dbReference>
<reference evidence="7 8" key="1">
    <citation type="submission" date="2019-12" db="EMBL/GenBank/DDBJ databases">
        <authorList>
            <person name="Kim Y.S."/>
        </authorList>
    </citation>
    <scope>NUCLEOTIDE SEQUENCE [LARGE SCALE GENOMIC DNA]</scope>
    <source>
        <strain evidence="7 8">MMS17-SY077</strain>
    </source>
</reference>